<dbReference type="GO" id="GO:0004674">
    <property type="term" value="F:protein serine/threonine kinase activity"/>
    <property type="evidence" value="ECO:0007669"/>
    <property type="project" value="UniProtKB-KW"/>
</dbReference>
<protein>
    <submittedName>
        <fullName evidence="4">Anti-sigma regulatory factor (Ser/Thr protein kinase)</fullName>
    </submittedName>
</protein>
<dbReference type="Gene3D" id="3.30.565.10">
    <property type="entry name" value="Histidine kinase-like ATPase, C-terminal domain"/>
    <property type="match status" value="1"/>
</dbReference>
<comment type="caution">
    <text evidence="4">The sequence shown here is derived from an EMBL/GenBank/DDBJ whole genome shotgun (WGS) entry which is preliminary data.</text>
</comment>
<dbReference type="AlphaFoldDB" id="A0A7W9YHD5"/>
<accession>A0A7W9YHD5</accession>
<evidence type="ECO:0000256" key="1">
    <source>
        <dbReference type="ARBA" id="ARBA00022527"/>
    </source>
</evidence>
<reference evidence="4 5" key="1">
    <citation type="submission" date="2020-08" db="EMBL/GenBank/DDBJ databases">
        <title>Sequencing the genomes of 1000 actinobacteria strains.</title>
        <authorList>
            <person name="Klenk H.-P."/>
        </authorList>
    </citation>
    <scope>NUCLEOTIDE SEQUENCE [LARGE SCALE GENOMIC DNA]</scope>
    <source>
        <strain evidence="4 5">DSM 46659</strain>
    </source>
</reference>
<feature type="domain" description="Histidine kinase/HSP90-like ATPase" evidence="3">
    <location>
        <begin position="21"/>
        <end position="137"/>
    </location>
</feature>
<name>A0A7W9YHD5_9ACTN</name>
<dbReference type="InterPro" id="IPR003594">
    <property type="entry name" value="HATPase_dom"/>
</dbReference>
<evidence type="ECO:0000313" key="4">
    <source>
        <dbReference type="EMBL" id="MBB6171556.1"/>
    </source>
</evidence>
<evidence type="ECO:0000256" key="2">
    <source>
        <dbReference type="SAM" id="MobiDB-lite"/>
    </source>
</evidence>
<keyword evidence="1" id="KW-0808">Transferase</keyword>
<evidence type="ECO:0000259" key="3">
    <source>
        <dbReference type="Pfam" id="PF13581"/>
    </source>
</evidence>
<dbReference type="InterPro" id="IPR050267">
    <property type="entry name" value="Anti-sigma-factor_SerPK"/>
</dbReference>
<dbReference type="SUPFAM" id="SSF55874">
    <property type="entry name" value="ATPase domain of HSP90 chaperone/DNA topoisomerase II/histidine kinase"/>
    <property type="match status" value="1"/>
</dbReference>
<gene>
    <name evidence="4" type="ORF">HNR23_001616</name>
</gene>
<evidence type="ECO:0000313" key="5">
    <source>
        <dbReference type="Proteomes" id="UP000546642"/>
    </source>
</evidence>
<sequence>MVAPIPRPTAQPPPSSHTRTFPGRPHEVARARHWVEGVLAAAAEGLRPPLDTVGTAVLLVSEAATNAVRHTVTGLGGRFTVVLHLLPGLLSVRVEDDGTCGDVPLPVDSGPFTESARGIGVVSRVAEDWGVLPDDAGVYFRLTWR</sequence>
<keyword evidence="1" id="KW-0723">Serine/threonine-protein kinase</keyword>
<proteinExistence type="predicted"/>
<keyword evidence="1" id="KW-0418">Kinase</keyword>
<dbReference type="CDD" id="cd16936">
    <property type="entry name" value="HATPase_RsbW-like"/>
    <property type="match status" value="1"/>
</dbReference>
<dbReference type="InterPro" id="IPR036890">
    <property type="entry name" value="HATPase_C_sf"/>
</dbReference>
<organism evidence="4 5">
    <name type="scientific">Nocardiopsis mwathae</name>
    <dbReference type="NCBI Taxonomy" id="1472723"/>
    <lineage>
        <taxon>Bacteria</taxon>
        <taxon>Bacillati</taxon>
        <taxon>Actinomycetota</taxon>
        <taxon>Actinomycetes</taxon>
        <taxon>Streptosporangiales</taxon>
        <taxon>Nocardiopsidaceae</taxon>
        <taxon>Nocardiopsis</taxon>
    </lineage>
</organism>
<dbReference type="RefSeq" id="WP_184074809.1">
    <property type="nucleotide sequence ID" value="NZ_JACHDS010000001.1"/>
</dbReference>
<dbReference type="PANTHER" id="PTHR35526:SF3">
    <property type="entry name" value="ANTI-SIGMA-F FACTOR RSBW"/>
    <property type="match status" value="1"/>
</dbReference>
<feature type="region of interest" description="Disordered" evidence="2">
    <location>
        <begin position="1"/>
        <end position="23"/>
    </location>
</feature>
<dbReference type="PANTHER" id="PTHR35526">
    <property type="entry name" value="ANTI-SIGMA-F FACTOR RSBW-RELATED"/>
    <property type="match status" value="1"/>
</dbReference>
<dbReference type="Pfam" id="PF13581">
    <property type="entry name" value="HATPase_c_2"/>
    <property type="match status" value="1"/>
</dbReference>
<feature type="compositionally biased region" description="Pro residues" evidence="2">
    <location>
        <begin position="1"/>
        <end position="15"/>
    </location>
</feature>
<dbReference type="EMBL" id="JACHDS010000001">
    <property type="protein sequence ID" value="MBB6171556.1"/>
    <property type="molecule type" value="Genomic_DNA"/>
</dbReference>
<keyword evidence="5" id="KW-1185">Reference proteome</keyword>
<dbReference type="Proteomes" id="UP000546642">
    <property type="component" value="Unassembled WGS sequence"/>
</dbReference>